<name>A0A1R3KR27_9ROSI</name>
<reference evidence="2" key="1">
    <citation type="submission" date="2013-09" db="EMBL/GenBank/DDBJ databases">
        <title>Corchorus olitorius genome sequencing.</title>
        <authorList>
            <person name="Alam M."/>
            <person name="Haque M.S."/>
            <person name="Islam M.S."/>
            <person name="Emdad E.M."/>
            <person name="Islam M.M."/>
            <person name="Ahmed B."/>
            <person name="Halim A."/>
            <person name="Hossen Q.M.M."/>
            <person name="Hossain M.Z."/>
            <person name="Ahmed R."/>
            <person name="Khan M.M."/>
            <person name="Islam R."/>
            <person name="Rashid M.M."/>
            <person name="Khan S.A."/>
            <person name="Rahman M.S."/>
            <person name="Alam M."/>
            <person name="Yahiya A.S."/>
            <person name="Khan M.S."/>
            <person name="Azam M.S."/>
            <person name="Haque T."/>
            <person name="Lashkar M.Z.H."/>
            <person name="Akhand A.I."/>
            <person name="Morshed G."/>
            <person name="Roy S."/>
            <person name="Uddin K.S."/>
            <person name="Rabeya T."/>
            <person name="Hossain A.S."/>
            <person name="Chowdhury A."/>
            <person name="Snigdha A.R."/>
            <person name="Mortoza M.S."/>
            <person name="Matin S.A."/>
            <person name="Hoque S.M.E."/>
            <person name="Islam M.K."/>
            <person name="Roy D.K."/>
            <person name="Haider R."/>
            <person name="Moosa M.M."/>
            <person name="Elias S.M."/>
            <person name="Hasan A.M."/>
            <person name="Jahan S."/>
            <person name="Shafiuddin M."/>
            <person name="Mahmood N."/>
            <person name="Shommy N.S."/>
        </authorList>
    </citation>
    <scope>NUCLEOTIDE SEQUENCE [LARGE SCALE GENOMIC DNA]</scope>
    <source>
        <strain evidence="2">cv. O-4</strain>
    </source>
</reference>
<sequence length="43" mass="4499">MEDASIFLINSFDGEAEKASNAFESNKTVAGDFTTAISSVSPV</sequence>
<dbReference type="EMBL" id="AWUE01012332">
    <property type="protein sequence ID" value="OMP09520.1"/>
    <property type="molecule type" value="Genomic_DNA"/>
</dbReference>
<keyword evidence="2" id="KW-1185">Reference proteome</keyword>
<dbReference type="AlphaFoldDB" id="A0A1R3KR27"/>
<proteinExistence type="predicted"/>
<organism evidence="1 2">
    <name type="scientific">Corchorus olitorius</name>
    <dbReference type="NCBI Taxonomy" id="93759"/>
    <lineage>
        <taxon>Eukaryota</taxon>
        <taxon>Viridiplantae</taxon>
        <taxon>Streptophyta</taxon>
        <taxon>Embryophyta</taxon>
        <taxon>Tracheophyta</taxon>
        <taxon>Spermatophyta</taxon>
        <taxon>Magnoliopsida</taxon>
        <taxon>eudicotyledons</taxon>
        <taxon>Gunneridae</taxon>
        <taxon>Pentapetalae</taxon>
        <taxon>rosids</taxon>
        <taxon>malvids</taxon>
        <taxon>Malvales</taxon>
        <taxon>Malvaceae</taxon>
        <taxon>Grewioideae</taxon>
        <taxon>Apeibeae</taxon>
        <taxon>Corchorus</taxon>
    </lineage>
</organism>
<dbReference type="Proteomes" id="UP000187203">
    <property type="component" value="Unassembled WGS sequence"/>
</dbReference>
<protein>
    <submittedName>
        <fullName evidence="1">Uncharacterized protein</fullName>
    </submittedName>
</protein>
<comment type="caution">
    <text evidence="1">The sequence shown here is derived from an EMBL/GenBank/DDBJ whole genome shotgun (WGS) entry which is preliminary data.</text>
</comment>
<accession>A0A1R3KR27</accession>
<evidence type="ECO:0000313" key="2">
    <source>
        <dbReference type="Proteomes" id="UP000187203"/>
    </source>
</evidence>
<evidence type="ECO:0000313" key="1">
    <source>
        <dbReference type="EMBL" id="OMP09520.1"/>
    </source>
</evidence>
<gene>
    <name evidence="1" type="ORF">COLO4_05393</name>
</gene>